<dbReference type="Gene3D" id="3.40.50.980">
    <property type="match status" value="2"/>
</dbReference>
<dbReference type="GO" id="GO:0031177">
    <property type="term" value="F:phosphopantetheine binding"/>
    <property type="evidence" value="ECO:0007669"/>
    <property type="project" value="TreeGrafter"/>
</dbReference>
<dbReference type="PROSITE" id="PS00455">
    <property type="entry name" value="AMP_BINDING"/>
    <property type="match status" value="1"/>
</dbReference>
<organism evidence="2 3">
    <name type="scientific">Alkalimonas amylolytica</name>
    <dbReference type="NCBI Taxonomy" id="152573"/>
    <lineage>
        <taxon>Bacteria</taxon>
        <taxon>Pseudomonadati</taxon>
        <taxon>Pseudomonadota</taxon>
        <taxon>Gammaproteobacteria</taxon>
        <taxon>Alkalimonas</taxon>
    </lineage>
</organism>
<proteinExistence type="predicted"/>
<dbReference type="InterPro" id="IPR000873">
    <property type="entry name" value="AMP-dep_synth/lig_dom"/>
</dbReference>
<dbReference type="FunFam" id="3.40.50.980:FF:000001">
    <property type="entry name" value="Non-ribosomal peptide synthetase"/>
    <property type="match status" value="1"/>
</dbReference>
<dbReference type="PANTHER" id="PTHR45527">
    <property type="entry name" value="NONRIBOSOMAL PEPTIDE SYNTHETASE"/>
    <property type="match status" value="1"/>
</dbReference>
<dbReference type="InterPro" id="IPR010071">
    <property type="entry name" value="AA_adenyl_dom"/>
</dbReference>
<dbReference type="InterPro" id="IPR020845">
    <property type="entry name" value="AMP-binding_CS"/>
</dbReference>
<dbReference type="GO" id="GO:0043041">
    <property type="term" value="P:amino acid activation for nonribosomal peptide biosynthetic process"/>
    <property type="evidence" value="ECO:0007669"/>
    <property type="project" value="TreeGrafter"/>
</dbReference>
<dbReference type="Proteomes" id="UP000198773">
    <property type="component" value="Unassembled WGS sequence"/>
</dbReference>
<dbReference type="STRING" id="152573.SAMN04488051_1291"/>
<feature type="non-terminal residue" evidence="2">
    <location>
        <position position="1"/>
    </location>
</feature>
<dbReference type="CDD" id="cd05930">
    <property type="entry name" value="A_NRPS"/>
    <property type="match status" value="1"/>
</dbReference>
<feature type="domain" description="AMP-dependent synthetase/ligase" evidence="1">
    <location>
        <begin position="16"/>
        <end position="373"/>
    </location>
</feature>
<dbReference type="AlphaFoldDB" id="A0A1H4G7E1"/>
<dbReference type="PANTHER" id="PTHR45527:SF1">
    <property type="entry name" value="FATTY ACID SYNTHASE"/>
    <property type="match status" value="1"/>
</dbReference>
<dbReference type="GO" id="GO:0005737">
    <property type="term" value="C:cytoplasm"/>
    <property type="evidence" value="ECO:0007669"/>
    <property type="project" value="TreeGrafter"/>
</dbReference>
<name>A0A1H4G7E1_ALKAM</name>
<gene>
    <name evidence="2" type="ORF">SAMN04488051_1291</name>
</gene>
<dbReference type="Pfam" id="PF00501">
    <property type="entry name" value="AMP-binding"/>
    <property type="match status" value="1"/>
</dbReference>
<dbReference type="NCBIfam" id="TIGR01733">
    <property type="entry name" value="AA-adenyl-dom"/>
    <property type="match status" value="1"/>
</dbReference>
<reference evidence="2 3" key="1">
    <citation type="submission" date="2016-10" db="EMBL/GenBank/DDBJ databases">
        <authorList>
            <person name="de Groot N.N."/>
        </authorList>
    </citation>
    <scope>NUCLEOTIDE SEQUENCE [LARGE SCALE GENOMIC DNA]</scope>
    <source>
        <strain evidence="2 3">CGMCC 1.3430</strain>
    </source>
</reference>
<dbReference type="Gene3D" id="2.30.38.10">
    <property type="entry name" value="Luciferase, Domain 3"/>
    <property type="match status" value="1"/>
</dbReference>
<evidence type="ECO:0000259" key="1">
    <source>
        <dbReference type="Pfam" id="PF00501"/>
    </source>
</evidence>
<protein>
    <submittedName>
        <fullName evidence="2">Amino acid adenylation domain-containing protein</fullName>
    </submittedName>
</protein>
<dbReference type="SUPFAM" id="SSF56801">
    <property type="entry name" value="Acetyl-CoA synthetase-like"/>
    <property type="match status" value="1"/>
</dbReference>
<keyword evidence="3" id="KW-1185">Reference proteome</keyword>
<dbReference type="GO" id="GO:0044550">
    <property type="term" value="P:secondary metabolite biosynthetic process"/>
    <property type="evidence" value="ECO:0007669"/>
    <property type="project" value="TreeGrafter"/>
</dbReference>
<accession>A0A1H4G7E1</accession>
<sequence>TTALDYPQDKCIHELFEQQAEDNPDAIAVVFKNSQLTYSELNCRANQLARYLLERRQVEPDSLVGICIDRSLDMIVAILAVLKAGGAYVPLDPSYPYERLSYMLQDADLATVLTQSHIVKSLPVEKSQALCVDDTMLIQELRQYSTENTSPSLLGLTSSHLAYVIYTSGSTGQPKGVKCHSRGVHSLLNNIESLAPLKEGGACMIWTSLSFDVSVYETMSALCYGHSLHVIDRELMMNAVQLFDFIKSSKISSAYLPPFFIKDFITWLAVQDVKPELERLLVGVESILLDDLLTIKSLIPDLNILNGYGPTEASICSTLYRVDEPHCKSQMAPIGKVVNNSQAFVLNKQLGIVPKGVTGELYIGGAGLARGYLNLPELTAERFIANPFYDESQPNSSP</sequence>
<evidence type="ECO:0000313" key="2">
    <source>
        <dbReference type="EMBL" id="SEB05509.1"/>
    </source>
</evidence>
<dbReference type="EMBL" id="FNRM01000029">
    <property type="protein sequence ID" value="SEB05509.1"/>
    <property type="molecule type" value="Genomic_DNA"/>
</dbReference>
<evidence type="ECO:0000313" key="3">
    <source>
        <dbReference type="Proteomes" id="UP000198773"/>
    </source>
</evidence>
<feature type="non-terminal residue" evidence="2">
    <location>
        <position position="398"/>
    </location>
</feature>